<reference evidence="3" key="1">
    <citation type="journal article" date="2018" name="Sci. Rep.">
        <title>Lignite coal burning seam in the remote Altai Mountains harbors a hydrogen-driven thermophilic microbial community.</title>
        <authorList>
            <person name="Kadnikov V.V."/>
            <person name="Mardanov A.V."/>
            <person name="Ivasenko D.A."/>
            <person name="Antsiferov D.V."/>
            <person name="Beletsky A.V."/>
            <person name="Karnachuk O.V."/>
            <person name="Ravin N.V."/>
        </authorList>
    </citation>
    <scope>NUCLEOTIDE SEQUENCE [LARGE SCALE GENOMIC DNA]</scope>
</reference>
<evidence type="ECO:0000313" key="3">
    <source>
        <dbReference type="Proteomes" id="UP000244338"/>
    </source>
</evidence>
<sequence length="109" mass="12477">MYKRDFAIKGGKLVQRRVALAVWLDHPRSARLLRSYGTLHYVSNLLKYAILYVKKDDAPAIMRSLSANRHVRKVELSPYEETVEAVLNCSKAHTMHVSTLPETVQEPLD</sequence>
<dbReference type="EMBL" id="PEBX01000019">
    <property type="protein sequence ID" value="PTQ56770.1"/>
    <property type="molecule type" value="Genomic_DNA"/>
</dbReference>
<keyword evidence="1" id="KW-0963">Cytoplasm</keyword>
<evidence type="ECO:0008006" key="4">
    <source>
        <dbReference type="Google" id="ProtNLM"/>
    </source>
</evidence>
<comment type="caution">
    <text evidence="2">The sequence shown here is derived from an EMBL/GenBank/DDBJ whole genome shotgun (WGS) entry which is preliminary data.</text>
</comment>
<name>A0A2R6Y257_9BACL</name>
<organism evidence="2 3">
    <name type="scientific">Candidatus Carbonibacillus altaicus</name>
    <dbReference type="NCBI Taxonomy" id="2163959"/>
    <lineage>
        <taxon>Bacteria</taxon>
        <taxon>Bacillati</taxon>
        <taxon>Bacillota</taxon>
        <taxon>Bacilli</taxon>
        <taxon>Bacillales</taxon>
        <taxon>Candidatus Carbonibacillus</taxon>
    </lineage>
</organism>
<proteinExistence type="predicted"/>
<dbReference type="InterPro" id="IPR016979">
    <property type="entry name" value="DUF2129"/>
</dbReference>
<evidence type="ECO:0000313" key="2">
    <source>
        <dbReference type="EMBL" id="PTQ56770.1"/>
    </source>
</evidence>
<dbReference type="AlphaFoldDB" id="A0A2R6Y257"/>
<accession>A0A2R6Y257</accession>
<dbReference type="Pfam" id="PF09902">
    <property type="entry name" value="DUF2129"/>
    <property type="match status" value="1"/>
</dbReference>
<evidence type="ECO:0000256" key="1">
    <source>
        <dbReference type="ARBA" id="ARBA00022490"/>
    </source>
</evidence>
<gene>
    <name evidence="2" type="ORF">BSOLF_2658</name>
</gene>
<protein>
    <recommendedName>
        <fullName evidence="4">DUF2129 domain-containing protein</fullName>
    </recommendedName>
</protein>
<dbReference type="Proteomes" id="UP000244338">
    <property type="component" value="Unassembled WGS sequence"/>
</dbReference>